<evidence type="ECO:0000313" key="2">
    <source>
        <dbReference type="Proteomes" id="UP000195072"/>
    </source>
</evidence>
<comment type="caution">
    <text evidence="1">The sequence shown here is derived from an EMBL/GenBank/DDBJ whole genome shotgun (WGS) entry which is preliminary data.</text>
</comment>
<evidence type="ECO:0000313" key="1">
    <source>
        <dbReference type="EMBL" id="OUL66343.1"/>
    </source>
</evidence>
<proteinExistence type="predicted"/>
<accession>A0A252EJB4</accession>
<dbReference type="AlphaFoldDB" id="A0A252EJB4"/>
<sequence>MAQTHRRKGFATLANPNESTRMKLASFLPSLFGLLGNVGSAALGDKMAAYNTAAQTAVKAAVTKVDDGVDHLQTAFKNWEANNPVAQEAIDGTIGLLRDLGIAVPKEDVVVTHVKAAIADLAGIFVPVTSTAAVPAASTDAQAG</sequence>
<dbReference type="Proteomes" id="UP000195072">
    <property type="component" value="Unassembled WGS sequence"/>
</dbReference>
<dbReference type="EMBL" id="JOOZ01000036">
    <property type="protein sequence ID" value="OUL66343.1"/>
    <property type="molecule type" value="Genomic_DNA"/>
</dbReference>
<protein>
    <submittedName>
        <fullName evidence="1">Uncharacterized protein</fullName>
    </submittedName>
</protein>
<reference evidence="1 2" key="1">
    <citation type="submission" date="2014-06" db="EMBL/GenBank/DDBJ databases">
        <authorList>
            <person name="Ju J."/>
            <person name="Zhang J."/>
        </authorList>
    </citation>
    <scope>NUCLEOTIDE SEQUENCE [LARGE SCALE GENOMIC DNA]</scope>
    <source>
        <strain evidence="1">DmL_050</strain>
    </source>
</reference>
<name>A0A252EJB4_9PROT</name>
<organism evidence="1 2">
    <name type="scientific">Acetobacter senegalensis</name>
    <dbReference type="NCBI Taxonomy" id="446692"/>
    <lineage>
        <taxon>Bacteria</taxon>
        <taxon>Pseudomonadati</taxon>
        <taxon>Pseudomonadota</taxon>
        <taxon>Alphaproteobacteria</taxon>
        <taxon>Acetobacterales</taxon>
        <taxon>Acetobacteraceae</taxon>
        <taxon>Acetobacter</taxon>
    </lineage>
</organism>
<gene>
    <name evidence="1" type="ORF">HK16_10710</name>
</gene>